<sequence>MNQLPIGFLAAVLIVSLGVSSCDSVDEAVNVVERGIDDITSESNRWQTVLKQVANDLPKEVSETIRQDAQQLATRSIAQSGVEFRCNTDFLGDRAIQSLQRLRSRLDGSKIPPLSPAFCHVSPDTIDLKASPDGWSKVTFHGYDMDSKDKDEALLGFDLVLGDGSTVPVDNSLIDRTTHYQVTVRVRSIANQLHEKKVSKIRARWQGYNGILPEVGVLEWQPRRKPVSHDIGRTSYMPPKVGRGDRDFSTHDDEHMSVQCQAELRLAENGSSIQSRVNLWAKEQRRDWTEVSGWSDWATAYSSPQGWRIVSYRPNSNSQHRENINSQGKKVYSRPGGEVVSRFEVWGDQGGDEAGTWTKVEAFWRPIDIEIEEELPAWLAK</sequence>
<protein>
    <submittedName>
        <fullName evidence="1">Uncharacterized protein</fullName>
    </submittedName>
</protein>
<keyword evidence="2" id="KW-1185">Reference proteome</keyword>
<dbReference type="Proteomes" id="UP000501812">
    <property type="component" value="Chromosome"/>
</dbReference>
<accession>A0A858RGM1</accession>
<dbReference type="AlphaFoldDB" id="A0A858RGM1"/>
<evidence type="ECO:0000313" key="1">
    <source>
        <dbReference type="EMBL" id="QJE95273.1"/>
    </source>
</evidence>
<proteinExistence type="predicted"/>
<organism evidence="1 2">
    <name type="scientific">Luteolibacter luteus</name>
    <dbReference type="NCBI Taxonomy" id="2728835"/>
    <lineage>
        <taxon>Bacteria</taxon>
        <taxon>Pseudomonadati</taxon>
        <taxon>Verrucomicrobiota</taxon>
        <taxon>Verrucomicrobiia</taxon>
        <taxon>Verrucomicrobiales</taxon>
        <taxon>Verrucomicrobiaceae</taxon>
        <taxon>Luteolibacter</taxon>
    </lineage>
</organism>
<reference evidence="1 2" key="1">
    <citation type="submission" date="2020-04" db="EMBL/GenBank/DDBJ databases">
        <title>Luteolibacter sp. G-1-1-1 isolated from soil.</title>
        <authorList>
            <person name="Dahal R.H."/>
        </authorList>
    </citation>
    <scope>NUCLEOTIDE SEQUENCE [LARGE SCALE GENOMIC DNA]</scope>
    <source>
        <strain evidence="1 2">G-1-1-1</strain>
    </source>
</reference>
<name>A0A858RGM1_9BACT</name>
<dbReference type="RefSeq" id="WP_169453564.1">
    <property type="nucleotide sequence ID" value="NZ_CP051774.1"/>
</dbReference>
<evidence type="ECO:0000313" key="2">
    <source>
        <dbReference type="Proteomes" id="UP000501812"/>
    </source>
</evidence>
<gene>
    <name evidence="1" type="ORF">HHL09_05605</name>
</gene>
<dbReference type="KEGG" id="luo:HHL09_05605"/>
<dbReference type="EMBL" id="CP051774">
    <property type="protein sequence ID" value="QJE95273.1"/>
    <property type="molecule type" value="Genomic_DNA"/>
</dbReference>